<sequence length="107" mass="12231">MVGWWRRSKNFTSSLKRKPVKLHFCLQRALAQRRILLGCALRPLCLARGQFEFRPSAHECAEELVRPISLLPPGAAKQPRSFGPAPCQRQGHWWERGVCVSHSSRPC</sequence>
<dbReference type="Proteomes" id="UP000186817">
    <property type="component" value="Unassembled WGS sequence"/>
</dbReference>
<dbReference type="AlphaFoldDB" id="A0A1Q9DSC4"/>
<proteinExistence type="predicted"/>
<keyword evidence="2" id="KW-1185">Reference proteome</keyword>
<gene>
    <name evidence="1" type="ORF">AK812_SmicGene19527</name>
</gene>
<reference evidence="1 2" key="1">
    <citation type="submission" date="2016-02" db="EMBL/GenBank/DDBJ databases">
        <title>Genome analysis of coral dinoflagellate symbionts highlights evolutionary adaptations to a symbiotic lifestyle.</title>
        <authorList>
            <person name="Aranda M."/>
            <person name="Li Y."/>
            <person name="Liew Y.J."/>
            <person name="Baumgarten S."/>
            <person name="Simakov O."/>
            <person name="Wilson M."/>
            <person name="Piel J."/>
            <person name="Ashoor H."/>
            <person name="Bougouffa S."/>
            <person name="Bajic V.B."/>
            <person name="Ryu T."/>
            <person name="Ravasi T."/>
            <person name="Bayer T."/>
            <person name="Micklem G."/>
            <person name="Kim H."/>
            <person name="Bhak J."/>
            <person name="Lajeunesse T.C."/>
            <person name="Voolstra C.R."/>
        </authorList>
    </citation>
    <scope>NUCLEOTIDE SEQUENCE [LARGE SCALE GENOMIC DNA]</scope>
    <source>
        <strain evidence="1 2">CCMP2467</strain>
    </source>
</reference>
<evidence type="ECO:0000313" key="1">
    <source>
        <dbReference type="EMBL" id="OLP98070.1"/>
    </source>
</evidence>
<protein>
    <submittedName>
        <fullName evidence="1">Uncharacterized protein</fullName>
    </submittedName>
</protein>
<dbReference type="EMBL" id="LSRX01000409">
    <property type="protein sequence ID" value="OLP98070.1"/>
    <property type="molecule type" value="Genomic_DNA"/>
</dbReference>
<comment type="caution">
    <text evidence="1">The sequence shown here is derived from an EMBL/GenBank/DDBJ whole genome shotgun (WGS) entry which is preliminary data.</text>
</comment>
<name>A0A1Q9DSC4_SYMMI</name>
<evidence type="ECO:0000313" key="2">
    <source>
        <dbReference type="Proteomes" id="UP000186817"/>
    </source>
</evidence>
<organism evidence="1 2">
    <name type="scientific">Symbiodinium microadriaticum</name>
    <name type="common">Dinoflagellate</name>
    <name type="synonym">Zooxanthella microadriatica</name>
    <dbReference type="NCBI Taxonomy" id="2951"/>
    <lineage>
        <taxon>Eukaryota</taxon>
        <taxon>Sar</taxon>
        <taxon>Alveolata</taxon>
        <taxon>Dinophyceae</taxon>
        <taxon>Suessiales</taxon>
        <taxon>Symbiodiniaceae</taxon>
        <taxon>Symbiodinium</taxon>
    </lineage>
</organism>
<accession>A0A1Q9DSC4</accession>